<dbReference type="SUPFAM" id="SSF51735">
    <property type="entry name" value="NAD(P)-binding Rossmann-fold domains"/>
    <property type="match status" value="1"/>
</dbReference>
<reference evidence="7 8" key="1">
    <citation type="submission" date="2017-02" db="EMBL/GenBank/DDBJ databases">
        <title>The new phylogeny of genus Mycobacterium.</title>
        <authorList>
            <person name="Tortoli E."/>
            <person name="Trovato A."/>
            <person name="Cirillo D.M."/>
        </authorList>
    </citation>
    <scope>NUCLEOTIDE SEQUENCE [LARGE SCALE GENOMIC DNA]</scope>
    <source>
        <strain evidence="7 8">DSM 45255</strain>
    </source>
</reference>
<dbReference type="GO" id="GO:0008202">
    <property type="term" value="P:steroid metabolic process"/>
    <property type="evidence" value="ECO:0007669"/>
    <property type="project" value="UniProtKB-KW"/>
</dbReference>
<dbReference type="EMBL" id="AP022590">
    <property type="protein sequence ID" value="BBY38024.1"/>
    <property type="molecule type" value="Genomic_DNA"/>
</dbReference>
<dbReference type="PANTHER" id="PTHR43180:SF28">
    <property type="entry name" value="NAD(P)-BINDING ROSSMANN-FOLD SUPERFAMILY PROTEIN"/>
    <property type="match status" value="1"/>
</dbReference>
<keyword evidence="3" id="KW-0520">NAD</keyword>
<evidence type="ECO:0000256" key="1">
    <source>
        <dbReference type="ARBA" id="ARBA00006484"/>
    </source>
</evidence>
<evidence type="ECO:0000256" key="5">
    <source>
        <dbReference type="ARBA" id="ARBA00023221"/>
    </source>
</evidence>
<dbReference type="InterPro" id="IPR002347">
    <property type="entry name" value="SDR_fam"/>
</dbReference>
<organism evidence="7 8">
    <name type="scientific">Mycobacterium mantenii</name>
    <dbReference type="NCBI Taxonomy" id="560555"/>
    <lineage>
        <taxon>Bacteria</taxon>
        <taxon>Bacillati</taxon>
        <taxon>Actinomycetota</taxon>
        <taxon>Actinomycetes</taxon>
        <taxon>Mycobacteriales</taxon>
        <taxon>Mycobacteriaceae</taxon>
        <taxon>Mycobacterium</taxon>
        <taxon>Mycobacterium avium complex (MAC)</taxon>
    </lineage>
</organism>
<dbReference type="Pfam" id="PF13561">
    <property type="entry name" value="adh_short_C2"/>
    <property type="match status" value="1"/>
</dbReference>
<dbReference type="EMBL" id="MVHW01000024">
    <property type="protein sequence ID" value="ORB02849.1"/>
    <property type="molecule type" value="Genomic_DNA"/>
</dbReference>
<keyword evidence="5" id="KW-0753">Steroid metabolism</keyword>
<dbReference type="Proteomes" id="UP000465812">
    <property type="component" value="Chromosome"/>
</dbReference>
<evidence type="ECO:0000256" key="3">
    <source>
        <dbReference type="ARBA" id="ARBA00023027"/>
    </source>
</evidence>
<dbReference type="AlphaFoldDB" id="A0A1X0FMU3"/>
<evidence type="ECO:0000313" key="7">
    <source>
        <dbReference type="EMBL" id="ORB02849.1"/>
    </source>
</evidence>
<dbReference type="FunFam" id="3.40.50.720:FF:000084">
    <property type="entry name" value="Short-chain dehydrogenase reductase"/>
    <property type="match status" value="1"/>
</dbReference>
<evidence type="ECO:0000313" key="9">
    <source>
        <dbReference type="Proteomes" id="UP000465812"/>
    </source>
</evidence>
<evidence type="ECO:0000313" key="6">
    <source>
        <dbReference type="EMBL" id="BBY38024.1"/>
    </source>
</evidence>
<name>A0A1X0FMU3_MYCNT</name>
<reference evidence="6" key="3">
    <citation type="submission" date="2020-02" db="EMBL/GenBank/DDBJ databases">
        <authorList>
            <person name="Matsumoto Y."/>
            <person name="Motooka D."/>
            <person name="Nakamura S."/>
        </authorList>
    </citation>
    <scope>NUCLEOTIDE SEQUENCE</scope>
    <source>
        <strain evidence="6">JCM 18113</strain>
    </source>
</reference>
<sequence length="275" mass="28498">MGEQRLAGRVAVVTGGASGIGKAAALRLCEAGARVMVGDVDEAAAEQLLAEANGAGHSNQVRFRRTDVSVEADVAGLIQAAVNELGDLDIVFNNAGINDTLDPIVDVPVEHWDRVFAVNARGVFLGIKHGARAMLAAGHGGAIVNTSSIDGLSASSGFPSYSAAKAAVINLTRVAAVELAPSRIRVNVICPGGVLTPMLARGDFEGARRWLEKLQPWPEAGLPEDVAAAVEFLASDDARFITGEALTVDGGLMAGGARLVEKIRARVEAQMASER</sequence>
<evidence type="ECO:0000313" key="8">
    <source>
        <dbReference type="Proteomes" id="UP000192760"/>
    </source>
</evidence>
<dbReference type="InterPro" id="IPR036291">
    <property type="entry name" value="NAD(P)-bd_dom_sf"/>
</dbReference>
<keyword evidence="2" id="KW-0560">Oxidoreductase</keyword>
<reference evidence="6 9" key="2">
    <citation type="journal article" date="2019" name="Emerg. Microbes Infect.">
        <title>Comprehensive subspecies identification of 175 nontuberculous mycobacteria species based on 7547 genomic profiles.</title>
        <authorList>
            <person name="Matsumoto Y."/>
            <person name="Kinjo T."/>
            <person name="Motooka D."/>
            <person name="Nabeya D."/>
            <person name="Jung N."/>
            <person name="Uechi K."/>
            <person name="Horii T."/>
            <person name="Iida T."/>
            <person name="Fujita J."/>
            <person name="Nakamura S."/>
        </authorList>
    </citation>
    <scope>NUCLEOTIDE SEQUENCE [LARGE SCALE GENOMIC DNA]</scope>
    <source>
        <strain evidence="6 9">JCM 18113</strain>
    </source>
</reference>
<protein>
    <submittedName>
        <fullName evidence="6">2,5-dichloro-2,5-cyclohexadiene-1,4-diol dehydrogenase</fullName>
    </submittedName>
</protein>
<dbReference type="CDD" id="cd05233">
    <property type="entry name" value="SDR_c"/>
    <property type="match status" value="1"/>
</dbReference>
<dbReference type="PRINTS" id="PR00081">
    <property type="entry name" value="GDHRDH"/>
</dbReference>
<evidence type="ECO:0000256" key="2">
    <source>
        <dbReference type="ARBA" id="ARBA00023002"/>
    </source>
</evidence>
<keyword evidence="9" id="KW-1185">Reference proteome</keyword>
<dbReference type="GO" id="GO:0016491">
    <property type="term" value="F:oxidoreductase activity"/>
    <property type="evidence" value="ECO:0007669"/>
    <property type="project" value="UniProtKB-KW"/>
</dbReference>
<dbReference type="NCBIfam" id="NF005559">
    <property type="entry name" value="PRK07231.1"/>
    <property type="match status" value="1"/>
</dbReference>
<keyword evidence="4" id="KW-0443">Lipid metabolism</keyword>
<dbReference type="PROSITE" id="PS00061">
    <property type="entry name" value="ADH_SHORT"/>
    <property type="match status" value="1"/>
</dbReference>
<comment type="similarity">
    <text evidence="1">Belongs to the short-chain dehydrogenases/reductases (SDR) family.</text>
</comment>
<dbReference type="RefSeq" id="WP_142275654.1">
    <property type="nucleotide sequence ID" value="NZ_AP022590.1"/>
</dbReference>
<evidence type="ECO:0000256" key="4">
    <source>
        <dbReference type="ARBA" id="ARBA00023098"/>
    </source>
</evidence>
<dbReference type="InterPro" id="IPR020904">
    <property type="entry name" value="Sc_DH/Rdtase_CS"/>
</dbReference>
<proteinExistence type="inferred from homology"/>
<gene>
    <name evidence="7" type="ORF">BST30_19250</name>
    <name evidence="6" type="ORF">MMAN_21580</name>
</gene>
<dbReference type="PANTHER" id="PTHR43180">
    <property type="entry name" value="3-OXOACYL-(ACYL-CARRIER-PROTEIN) REDUCTASE (AFU_ORTHOLOGUE AFUA_6G11210)"/>
    <property type="match status" value="1"/>
</dbReference>
<dbReference type="STRING" id="560555.BST30_19250"/>
<dbReference type="Proteomes" id="UP000192760">
    <property type="component" value="Unassembled WGS sequence"/>
</dbReference>
<dbReference type="Gene3D" id="3.40.50.720">
    <property type="entry name" value="NAD(P)-binding Rossmann-like Domain"/>
    <property type="match status" value="1"/>
</dbReference>
<accession>A0A1X0FMU3</accession>
<dbReference type="PRINTS" id="PR00080">
    <property type="entry name" value="SDRFAMILY"/>
</dbReference>